<dbReference type="Gene3D" id="3.30.420.10">
    <property type="entry name" value="Ribonuclease H-like superfamily/Ribonuclease H"/>
    <property type="match status" value="1"/>
</dbReference>
<protein>
    <recommendedName>
        <fullName evidence="1">Integrase catalytic domain-containing protein</fullName>
    </recommendedName>
</protein>
<dbReference type="InterPro" id="IPR012337">
    <property type="entry name" value="RNaseH-like_sf"/>
</dbReference>
<dbReference type="GO" id="GO:0015074">
    <property type="term" value="P:DNA integration"/>
    <property type="evidence" value="ECO:0007669"/>
    <property type="project" value="InterPro"/>
</dbReference>
<proteinExistence type="predicted"/>
<organism evidence="2 3">
    <name type="scientific">Oesophagostomum dentatum</name>
    <name type="common">Nodular worm</name>
    <dbReference type="NCBI Taxonomy" id="61180"/>
    <lineage>
        <taxon>Eukaryota</taxon>
        <taxon>Metazoa</taxon>
        <taxon>Ecdysozoa</taxon>
        <taxon>Nematoda</taxon>
        <taxon>Chromadorea</taxon>
        <taxon>Rhabditida</taxon>
        <taxon>Rhabditina</taxon>
        <taxon>Rhabditomorpha</taxon>
        <taxon>Strongyloidea</taxon>
        <taxon>Strongylidae</taxon>
        <taxon>Oesophagostomum</taxon>
    </lineage>
</organism>
<feature type="domain" description="Integrase catalytic" evidence="1">
    <location>
        <begin position="1"/>
        <end position="71"/>
    </location>
</feature>
<dbReference type="Proteomes" id="UP000053660">
    <property type="component" value="Unassembled WGS sequence"/>
</dbReference>
<dbReference type="EMBL" id="KN549777">
    <property type="protein sequence ID" value="KHJ96044.1"/>
    <property type="molecule type" value="Genomic_DNA"/>
</dbReference>
<reference evidence="2 3" key="1">
    <citation type="submission" date="2014-03" db="EMBL/GenBank/DDBJ databases">
        <title>Draft genome of the hookworm Oesophagostomum dentatum.</title>
        <authorList>
            <person name="Mitreva M."/>
        </authorList>
    </citation>
    <scope>NUCLEOTIDE SEQUENCE [LARGE SCALE GENOMIC DNA]</scope>
    <source>
        <strain evidence="2 3">OD-Hann</strain>
    </source>
</reference>
<name>A0A0B1TFK9_OESDE</name>
<dbReference type="InterPro" id="IPR036397">
    <property type="entry name" value="RNaseH_sf"/>
</dbReference>
<gene>
    <name evidence="2" type="ORF">OESDEN_03996</name>
</gene>
<dbReference type="AlphaFoldDB" id="A0A0B1TFK9"/>
<evidence type="ECO:0000313" key="3">
    <source>
        <dbReference type="Proteomes" id="UP000053660"/>
    </source>
</evidence>
<sequence>MLPSSTATPSKELKMLFGRFGNLSVIALDNGPQSKANEFQQFCKKQGIEHIHSPPFHLWSNDLDVENNSEH</sequence>
<evidence type="ECO:0000259" key="1">
    <source>
        <dbReference type="PROSITE" id="PS50994"/>
    </source>
</evidence>
<dbReference type="OrthoDB" id="5851910at2759"/>
<dbReference type="InterPro" id="IPR001584">
    <property type="entry name" value="Integrase_cat-core"/>
</dbReference>
<keyword evidence="3" id="KW-1185">Reference proteome</keyword>
<dbReference type="PROSITE" id="PS50994">
    <property type="entry name" value="INTEGRASE"/>
    <property type="match status" value="1"/>
</dbReference>
<evidence type="ECO:0000313" key="2">
    <source>
        <dbReference type="EMBL" id="KHJ96044.1"/>
    </source>
</evidence>
<accession>A0A0B1TFK9</accession>
<dbReference type="GO" id="GO:0003676">
    <property type="term" value="F:nucleic acid binding"/>
    <property type="evidence" value="ECO:0007669"/>
    <property type="project" value="InterPro"/>
</dbReference>
<dbReference type="SUPFAM" id="SSF53098">
    <property type="entry name" value="Ribonuclease H-like"/>
    <property type="match status" value="1"/>
</dbReference>